<dbReference type="Proteomes" id="UP001642360">
    <property type="component" value="Unassembled WGS sequence"/>
</dbReference>
<protein>
    <recommendedName>
        <fullName evidence="6">Protein kinase domain-containing protein</fullName>
    </recommendedName>
</protein>
<comment type="subcellular location">
    <subcellularLocation>
        <location evidence="1">Membrane</location>
        <topology evidence="1">Single-pass membrane protein</topology>
    </subcellularLocation>
</comment>
<keyword evidence="2" id="KW-0812">Transmembrane</keyword>
<keyword evidence="9" id="KW-1185">Reference proteome</keyword>
<evidence type="ECO:0000256" key="4">
    <source>
        <dbReference type="ARBA" id="ARBA00022989"/>
    </source>
</evidence>
<comment type="caution">
    <text evidence="7">The sequence shown here is derived from an EMBL/GenBank/DDBJ whole genome shotgun (WGS) entry which is preliminary data.</text>
</comment>
<dbReference type="InterPro" id="IPR011009">
    <property type="entry name" value="Kinase-like_dom_sf"/>
</dbReference>
<evidence type="ECO:0000313" key="7">
    <source>
        <dbReference type="EMBL" id="CAK9144193.1"/>
    </source>
</evidence>
<evidence type="ECO:0000256" key="2">
    <source>
        <dbReference type="ARBA" id="ARBA00022692"/>
    </source>
</evidence>
<dbReference type="Gene3D" id="1.10.510.10">
    <property type="entry name" value="Transferase(Phosphotransferase) domain 1"/>
    <property type="match status" value="1"/>
</dbReference>
<sequence>MAPEWIFNLPITSKVDVYSYGIVVLEMVTGRSPAGVHARNDNRGMEQRRLITWVKEKMQEAAGSASWIEEIVDPGMDGEYEMSRMEILVKVALQCSEEDKDARPTMSQVVDMLLHQENDD</sequence>
<evidence type="ECO:0000256" key="1">
    <source>
        <dbReference type="ARBA" id="ARBA00004167"/>
    </source>
</evidence>
<dbReference type="EMBL" id="CAUOFW020005930">
    <property type="protein sequence ID" value="CAK9172141.1"/>
    <property type="molecule type" value="Genomic_DNA"/>
</dbReference>
<evidence type="ECO:0000256" key="5">
    <source>
        <dbReference type="ARBA" id="ARBA00023136"/>
    </source>
</evidence>
<evidence type="ECO:0000313" key="9">
    <source>
        <dbReference type="Proteomes" id="UP001642360"/>
    </source>
</evidence>
<dbReference type="EMBL" id="CAUOFW020001371">
    <property type="protein sequence ID" value="CAK9144193.1"/>
    <property type="molecule type" value="Genomic_DNA"/>
</dbReference>
<name>A0ABC8RNG5_9AQUA</name>
<proteinExistence type="predicted"/>
<gene>
    <name evidence="7" type="ORF">ILEXP_LOCUS11934</name>
    <name evidence="8" type="ORF">ILEXP_LOCUS41775</name>
</gene>
<dbReference type="PROSITE" id="PS50011">
    <property type="entry name" value="PROTEIN_KINASE_DOM"/>
    <property type="match status" value="1"/>
</dbReference>
<organism evidence="7 9">
    <name type="scientific">Ilex paraguariensis</name>
    <name type="common">yerba mate</name>
    <dbReference type="NCBI Taxonomy" id="185542"/>
    <lineage>
        <taxon>Eukaryota</taxon>
        <taxon>Viridiplantae</taxon>
        <taxon>Streptophyta</taxon>
        <taxon>Embryophyta</taxon>
        <taxon>Tracheophyta</taxon>
        <taxon>Spermatophyta</taxon>
        <taxon>Magnoliopsida</taxon>
        <taxon>eudicotyledons</taxon>
        <taxon>Gunneridae</taxon>
        <taxon>Pentapetalae</taxon>
        <taxon>asterids</taxon>
        <taxon>campanulids</taxon>
        <taxon>Aquifoliales</taxon>
        <taxon>Aquifoliaceae</taxon>
        <taxon>Ilex</taxon>
    </lineage>
</organism>
<keyword evidence="3" id="KW-0732">Signal</keyword>
<keyword evidence="4" id="KW-1133">Transmembrane helix</keyword>
<accession>A0ABC8RNG5</accession>
<evidence type="ECO:0000259" key="6">
    <source>
        <dbReference type="PROSITE" id="PS50011"/>
    </source>
</evidence>
<dbReference type="SUPFAM" id="SSF56112">
    <property type="entry name" value="Protein kinase-like (PK-like)"/>
    <property type="match status" value="1"/>
</dbReference>
<feature type="domain" description="Protein kinase" evidence="6">
    <location>
        <begin position="1"/>
        <end position="118"/>
    </location>
</feature>
<reference evidence="7 9" key="1">
    <citation type="submission" date="2024-02" db="EMBL/GenBank/DDBJ databases">
        <authorList>
            <person name="Vignale AGUSTIN F."/>
            <person name="Sosa J E."/>
            <person name="Modenutti C."/>
        </authorList>
    </citation>
    <scope>NUCLEOTIDE SEQUENCE [LARGE SCALE GENOMIC DNA]</scope>
</reference>
<dbReference type="GO" id="GO:0016020">
    <property type="term" value="C:membrane"/>
    <property type="evidence" value="ECO:0007669"/>
    <property type="project" value="UniProtKB-SubCell"/>
</dbReference>
<dbReference type="PANTHER" id="PTHR47974:SF3">
    <property type="entry name" value="RECEPTOR-LIKE SERINE_THREONINE-PROTEIN KINASE"/>
    <property type="match status" value="1"/>
</dbReference>
<evidence type="ECO:0000256" key="3">
    <source>
        <dbReference type="ARBA" id="ARBA00022729"/>
    </source>
</evidence>
<keyword evidence="5" id="KW-0472">Membrane</keyword>
<dbReference type="AlphaFoldDB" id="A0ABC8RNG5"/>
<evidence type="ECO:0000313" key="8">
    <source>
        <dbReference type="EMBL" id="CAK9172141.1"/>
    </source>
</evidence>
<dbReference type="PANTHER" id="PTHR47974">
    <property type="entry name" value="OS07G0415500 PROTEIN"/>
    <property type="match status" value="1"/>
</dbReference>
<dbReference type="Pfam" id="PF00069">
    <property type="entry name" value="Pkinase"/>
    <property type="match status" value="1"/>
</dbReference>
<dbReference type="InterPro" id="IPR000719">
    <property type="entry name" value="Prot_kinase_dom"/>
</dbReference>